<name>A0A0M4MDC9_9GAMA</name>
<evidence type="ECO:0000313" key="2">
    <source>
        <dbReference type="Proteomes" id="UP000152314"/>
    </source>
</evidence>
<dbReference type="GeneID" id="26100467"/>
<keyword evidence="2" id="KW-1185">Reference proteome</keyword>
<proteinExistence type="predicted"/>
<dbReference type="EMBL" id="KT595939">
    <property type="protein sequence ID" value="ALE14788.1"/>
    <property type="molecule type" value="Genomic_DNA"/>
</dbReference>
<dbReference type="Proteomes" id="UP000152314">
    <property type="component" value="Segment"/>
</dbReference>
<organism evidence="1 2">
    <name type="scientific">Felid gammaherpesvirus 1</name>
    <dbReference type="NCBI Taxonomy" id="2560468"/>
    <lineage>
        <taxon>Viruses</taxon>
        <taxon>Duplodnaviria</taxon>
        <taxon>Heunggongvirae</taxon>
        <taxon>Peploviricota</taxon>
        <taxon>Herviviricetes</taxon>
        <taxon>Herpesvirales</taxon>
        <taxon>Orthoherpesviridae</taxon>
        <taxon>Gammaherpesvirinae</taxon>
        <taxon>Percavirus</taxon>
        <taxon>Percavirus felidgamma1</taxon>
    </lineage>
</organism>
<sequence>MTVYINCQKSKPIFILPKLPSDLPLDETFCTQPLCIYLKHRQEHLNLILFFHSYSKKGRLKRRLKTGYMRCSRRSKRKTNH</sequence>
<reference evidence="1 2" key="1">
    <citation type="journal article" date="2015" name="Genome Announc.">
        <title>First Complete Genome Sequence of Felis catus Gammaherpesvirus 1.</title>
        <authorList>
            <person name="Troyer R.M."/>
            <person name="Lee J.S."/>
            <person name="Vuyisich M."/>
            <person name="Chain P."/>
            <person name="Lo C.C."/>
            <person name="Kronmiller B."/>
            <person name="Bracha S."/>
            <person name="Avery A.C."/>
            <person name="VandeWoude S."/>
        </authorList>
    </citation>
    <scope>NUCLEOTIDE SEQUENCE [LARGE SCALE GENOMIC DNA]</scope>
    <source>
        <strain evidence="1">31286</strain>
    </source>
</reference>
<accession>A0A0M4MDC9</accession>
<dbReference type="KEGG" id="vg:26100467"/>
<evidence type="ECO:0000313" key="1">
    <source>
        <dbReference type="EMBL" id="ALE14788.1"/>
    </source>
</evidence>
<dbReference type="RefSeq" id="YP_009173953.1">
    <property type="nucleotide sequence ID" value="NC_028099.1"/>
</dbReference>
<protein>
    <submittedName>
        <fullName evidence="1">F24</fullName>
    </submittedName>
</protein>